<dbReference type="AlphaFoldDB" id="A0A917C196"/>
<reference evidence="2" key="1">
    <citation type="journal article" date="2014" name="Int. J. Syst. Evol. Microbiol.">
        <title>Complete genome sequence of Corynebacterium casei LMG S-19264T (=DSM 44701T), isolated from a smear-ripened cheese.</title>
        <authorList>
            <consortium name="US DOE Joint Genome Institute (JGI-PGF)"/>
            <person name="Walter F."/>
            <person name="Albersmeier A."/>
            <person name="Kalinowski J."/>
            <person name="Ruckert C."/>
        </authorList>
    </citation>
    <scope>NUCLEOTIDE SEQUENCE</scope>
    <source>
        <strain evidence="2">CCM 7897</strain>
    </source>
</reference>
<evidence type="ECO:0000313" key="3">
    <source>
        <dbReference type="Proteomes" id="UP000606044"/>
    </source>
</evidence>
<dbReference type="EMBL" id="BMCT01000003">
    <property type="protein sequence ID" value="GGF65821.1"/>
    <property type="molecule type" value="Genomic_DNA"/>
</dbReference>
<reference evidence="2" key="2">
    <citation type="submission" date="2020-09" db="EMBL/GenBank/DDBJ databases">
        <authorList>
            <person name="Sun Q."/>
            <person name="Sedlacek I."/>
        </authorList>
    </citation>
    <scope>NUCLEOTIDE SEQUENCE</scope>
    <source>
        <strain evidence="2">CCM 7897</strain>
    </source>
</reference>
<comment type="caution">
    <text evidence="2">The sequence shown here is derived from an EMBL/GenBank/DDBJ whole genome shotgun (WGS) entry which is preliminary data.</text>
</comment>
<evidence type="ECO:0000256" key="1">
    <source>
        <dbReference type="SAM" id="MobiDB-lite"/>
    </source>
</evidence>
<feature type="compositionally biased region" description="Basic and acidic residues" evidence="1">
    <location>
        <begin position="50"/>
        <end position="60"/>
    </location>
</feature>
<feature type="compositionally biased region" description="Basic and acidic residues" evidence="1">
    <location>
        <begin position="25"/>
        <end position="43"/>
    </location>
</feature>
<protein>
    <submittedName>
        <fullName evidence="2">Uncharacterized protein</fullName>
    </submittedName>
</protein>
<gene>
    <name evidence="2" type="ORF">GCM10007301_26910</name>
</gene>
<evidence type="ECO:0000313" key="2">
    <source>
        <dbReference type="EMBL" id="GGF65821.1"/>
    </source>
</evidence>
<organism evidence="2 3">
    <name type="scientific">Azorhizobium oxalatiphilum</name>
    <dbReference type="NCBI Taxonomy" id="980631"/>
    <lineage>
        <taxon>Bacteria</taxon>
        <taxon>Pseudomonadati</taxon>
        <taxon>Pseudomonadota</taxon>
        <taxon>Alphaproteobacteria</taxon>
        <taxon>Hyphomicrobiales</taxon>
        <taxon>Xanthobacteraceae</taxon>
        <taxon>Azorhizobium</taxon>
    </lineage>
</organism>
<sequence length="60" mass="6765">MADDFPAKGSRILVLRSVHYRPDVDPRKSDVSDFRTLEPKSETSDFGIKSGDDELRGQRA</sequence>
<proteinExistence type="predicted"/>
<feature type="region of interest" description="Disordered" evidence="1">
    <location>
        <begin position="25"/>
        <end position="60"/>
    </location>
</feature>
<accession>A0A917C196</accession>
<name>A0A917C196_9HYPH</name>
<keyword evidence="3" id="KW-1185">Reference proteome</keyword>
<dbReference type="Proteomes" id="UP000606044">
    <property type="component" value="Unassembled WGS sequence"/>
</dbReference>